<dbReference type="EMBL" id="QLLL01000015">
    <property type="protein sequence ID" value="RAI97541.1"/>
    <property type="molecule type" value="Genomic_DNA"/>
</dbReference>
<gene>
    <name evidence="1" type="ORF">LX64_05048</name>
</gene>
<accession>A0A327Q1E1</accession>
<name>A0A327Q1E1_9BACT</name>
<reference evidence="1 2" key="1">
    <citation type="submission" date="2018-06" db="EMBL/GenBank/DDBJ databases">
        <title>Genomic Encyclopedia of Archaeal and Bacterial Type Strains, Phase II (KMG-II): from individual species to whole genera.</title>
        <authorList>
            <person name="Goeker M."/>
        </authorList>
    </citation>
    <scope>NUCLEOTIDE SEQUENCE [LARGE SCALE GENOMIC DNA]</scope>
    <source>
        <strain evidence="1 2">DSM 23857</strain>
    </source>
</reference>
<keyword evidence="2" id="KW-1185">Reference proteome</keyword>
<sequence length="10" mass="1270">MFLLIPNKFF</sequence>
<organism evidence="1 2">
    <name type="scientific">Chitinophaga skermanii</name>
    <dbReference type="NCBI Taxonomy" id="331697"/>
    <lineage>
        <taxon>Bacteria</taxon>
        <taxon>Pseudomonadati</taxon>
        <taxon>Bacteroidota</taxon>
        <taxon>Chitinophagia</taxon>
        <taxon>Chitinophagales</taxon>
        <taxon>Chitinophagaceae</taxon>
        <taxon>Chitinophaga</taxon>
    </lineage>
</organism>
<evidence type="ECO:0000313" key="1">
    <source>
        <dbReference type="EMBL" id="RAI97541.1"/>
    </source>
</evidence>
<dbReference type="Proteomes" id="UP000249547">
    <property type="component" value="Unassembled WGS sequence"/>
</dbReference>
<evidence type="ECO:0000313" key="2">
    <source>
        <dbReference type="Proteomes" id="UP000249547"/>
    </source>
</evidence>
<proteinExistence type="predicted"/>
<comment type="caution">
    <text evidence="1">The sequence shown here is derived from an EMBL/GenBank/DDBJ whole genome shotgun (WGS) entry which is preliminary data.</text>
</comment>
<protein>
    <submittedName>
        <fullName evidence="1">Uncharacterized protein</fullName>
    </submittedName>
</protein>